<dbReference type="EMBL" id="JAHBAY010000015">
    <property type="protein sequence ID" value="MBT0773183.1"/>
    <property type="molecule type" value="Genomic_DNA"/>
</dbReference>
<proteinExistence type="predicted"/>
<keyword evidence="7" id="KW-1185">Reference proteome</keyword>
<dbReference type="RefSeq" id="WP_214159711.1">
    <property type="nucleotide sequence ID" value="NZ_JAHBAY010000015.1"/>
</dbReference>
<dbReference type="Pfam" id="PF00355">
    <property type="entry name" value="Rieske"/>
    <property type="match status" value="1"/>
</dbReference>
<gene>
    <name evidence="6" type="ORF">KIH74_29840</name>
</gene>
<evidence type="ECO:0000256" key="4">
    <source>
        <dbReference type="ARBA" id="ARBA00023014"/>
    </source>
</evidence>
<dbReference type="Gene3D" id="2.102.10.10">
    <property type="entry name" value="Rieske [2Fe-2S] iron-sulphur domain"/>
    <property type="match status" value="1"/>
</dbReference>
<feature type="domain" description="Rieske" evidence="5">
    <location>
        <begin position="99"/>
        <end position="162"/>
    </location>
</feature>
<dbReference type="InterPro" id="IPR019251">
    <property type="entry name" value="DUF2231_TM"/>
</dbReference>
<dbReference type="InterPro" id="IPR036922">
    <property type="entry name" value="Rieske_2Fe-2S_sf"/>
</dbReference>
<evidence type="ECO:0000256" key="2">
    <source>
        <dbReference type="ARBA" id="ARBA00022723"/>
    </source>
</evidence>
<evidence type="ECO:0000313" key="6">
    <source>
        <dbReference type="EMBL" id="MBT0773183.1"/>
    </source>
</evidence>
<dbReference type="SUPFAM" id="SSF50022">
    <property type="entry name" value="ISP domain"/>
    <property type="match status" value="1"/>
</dbReference>
<keyword evidence="4" id="KW-0411">Iron-sulfur</keyword>
<accession>A0ABS5TQK3</accession>
<keyword evidence="3" id="KW-0408">Iron</keyword>
<comment type="caution">
    <text evidence="6">The sequence shown here is derived from an EMBL/GenBank/DDBJ whole genome shotgun (WGS) entry which is preliminary data.</text>
</comment>
<evidence type="ECO:0000259" key="5">
    <source>
        <dbReference type="PROSITE" id="PS51296"/>
    </source>
</evidence>
<keyword evidence="2" id="KW-0479">Metal-binding</keyword>
<dbReference type="InterPro" id="IPR017941">
    <property type="entry name" value="Rieske_2Fe-2S"/>
</dbReference>
<reference evidence="6 7" key="1">
    <citation type="submission" date="2021-05" db="EMBL/GenBank/DDBJ databases">
        <title>Kineosporia and Streptomyces sp. nov. two new marine actinobacteria isolated from Coral.</title>
        <authorList>
            <person name="Buangrab K."/>
            <person name="Sutthacheep M."/>
            <person name="Yeemin T."/>
            <person name="Harunari E."/>
            <person name="Igarashi Y."/>
            <person name="Kanchanasin P."/>
            <person name="Tanasupawat S."/>
            <person name="Phongsopitanun W."/>
        </authorList>
    </citation>
    <scope>NUCLEOTIDE SEQUENCE [LARGE SCALE GENOMIC DNA]</scope>
    <source>
        <strain evidence="6 7">J2-2</strain>
    </source>
</reference>
<protein>
    <submittedName>
        <fullName evidence="6">Rieske 2Fe-2S domain-containing protein</fullName>
    </submittedName>
</protein>
<evidence type="ECO:0000256" key="3">
    <source>
        <dbReference type="ARBA" id="ARBA00023004"/>
    </source>
</evidence>
<organism evidence="6 7">
    <name type="scientific">Kineosporia corallincola</name>
    <dbReference type="NCBI Taxonomy" id="2835133"/>
    <lineage>
        <taxon>Bacteria</taxon>
        <taxon>Bacillati</taxon>
        <taxon>Actinomycetota</taxon>
        <taxon>Actinomycetes</taxon>
        <taxon>Kineosporiales</taxon>
        <taxon>Kineosporiaceae</taxon>
        <taxon>Kineosporia</taxon>
    </lineage>
</organism>
<dbReference type="Proteomes" id="UP001197247">
    <property type="component" value="Unassembled WGS sequence"/>
</dbReference>
<name>A0ABS5TQK3_9ACTN</name>
<keyword evidence="1" id="KW-0001">2Fe-2S</keyword>
<evidence type="ECO:0000256" key="1">
    <source>
        <dbReference type="ARBA" id="ARBA00022714"/>
    </source>
</evidence>
<evidence type="ECO:0000313" key="7">
    <source>
        <dbReference type="Proteomes" id="UP001197247"/>
    </source>
</evidence>
<dbReference type="Pfam" id="PF09990">
    <property type="entry name" value="DUF2231"/>
    <property type="match status" value="1"/>
</dbReference>
<dbReference type="PROSITE" id="PS51296">
    <property type="entry name" value="RIESKE"/>
    <property type="match status" value="1"/>
</dbReference>
<sequence length="162" mass="17001">MRSTRLRSLPAAATGASDAADTAEAERRVGLMHAALNTAALSAFSASWVLRRSPGQGKISALVGLSFLGASGWLGGHLSYAMGVGVDTTAFSRPLADWTDVCEVTELIDGQPRSFAVDGLSVLLVSRAGRIDAMLNRCTHRGAPLDEGKLVGDWPRPASPRQ</sequence>